<comment type="similarity">
    <text evidence="1">Belongs to the complex I 30 kDa subunit family.</text>
</comment>
<feature type="domain" description="NADH:ubiquinone oxidoreductase 30kDa subunit" evidence="2">
    <location>
        <begin position="29"/>
        <end position="144"/>
    </location>
</feature>
<protein>
    <submittedName>
        <fullName evidence="3">NADH-quinone oxidoreductase subunit C</fullName>
    </submittedName>
</protein>
<sequence length="151" mass="17508">MTREAITEFATALVPDLIAGPSKQFPEFVVPAEKMHAFAAALKNEPILKMDYLFCLTAADRKDGLHVIYHLTSTEFRHSVLVKVVLPDKENPEVATVSDLWKAAEYYEREVFDLFGIKFTDHPDMRRIFLEDDWVGFPLRKDYKDEFTLEH</sequence>
<reference evidence="3 4" key="1">
    <citation type="journal article" date="2023" name="Microbiol. Resour. Announc.">
        <title>Complete Genome Sequence of Imperialibacter roseus strain P4T.</title>
        <authorList>
            <person name="Tizabi D.R."/>
            <person name="Bachvaroff T."/>
            <person name="Hill R.T."/>
        </authorList>
    </citation>
    <scope>NUCLEOTIDE SEQUENCE [LARGE SCALE GENOMIC DNA]</scope>
    <source>
        <strain evidence="3 4">P4T</strain>
    </source>
</reference>
<dbReference type="SUPFAM" id="SSF143243">
    <property type="entry name" value="Nqo5-like"/>
    <property type="match status" value="1"/>
</dbReference>
<dbReference type="Pfam" id="PF00329">
    <property type="entry name" value="Complex1_30kDa"/>
    <property type="match status" value="1"/>
</dbReference>
<organism evidence="3 4">
    <name type="scientific">Imperialibacter roseus</name>
    <dbReference type="NCBI Taxonomy" id="1324217"/>
    <lineage>
        <taxon>Bacteria</taxon>
        <taxon>Pseudomonadati</taxon>
        <taxon>Bacteroidota</taxon>
        <taxon>Cytophagia</taxon>
        <taxon>Cytophagales</taxon>
        <taxon>Flammeovirgaceae</taxon>
        <taxon>Imperialibacter</taxon>
    </lineage>
</organism>
<dbReference type="PANTHER" id="PTHR10884:SF14">
    <property type="entry name" value="NADH DEHYDROGENASE [UBIQUINONE] IRON-SULFUR PROTEIN 3, MITOCHONDRIAL"/>
    <property type="match status" value="1"/>
</dbReference>
<dbReference type="InterPro" id="IPR037232">
    <property type="entry name" value="NADH_quin_OxRdtase_su_C/D-like"/>
</dbReference>
<dbReference type="InterPro" id="IPR001268">
    <property type="entry name" value="NADH_UbQ_OxRdtase_30kDa_su"/>
</dbReference>
<dbReference type="EMBL" id="CP136051">
    <property type="protein sequence ID" value="WOK08969.1"/>
    <property type="molecule type" value="Genomic_DNA"/>
</dbReference>
<evidence type="ECO:0000313" key="3">
    <source>
        <dbReference type="EMBL" id="WOK08969.1"/>
    </source>
</evidence>
<evidence type="ECO:0000313" key="4">
    <source>
        <dbReference type="Proteomes" id="UP001302349"/>
    </source>
</evidence>
<keyword evidence="4" id="KW-1185">Reference proteome</keyword>
<dbReference type="Gene3D" id="3.30.460.80">
    <property type="entry name" value="NADH:ubiquinone oxidoreductase, 30kDa subunit"/>
    <property type="match status" value="1"/>
</dbReference>
<evidence type="ECO:0000256" key="1">
    <source>
        <dbReference type="ARBA" id="ARBA00007569"/>
    </source>
</evidence>
<dbReference type="PANTHER" id="PTHR10884">
    <property type="entry name" value="NADH DEHYDROGENASE UBIQUINONE IRON-SULFUR PROTEIN 3"/>
    <property type="match status" value="1"/>
</dbReference>
<accession>A0ABZ0IXW3</accession>
<proteinExistence type="inferred from homology"/>
<dbReference type="RefSeq" id="WP_317491596.1">
    <property type="nucleotide sequence ID" value="NZ_CP136051.1"/>
</dbReference>
<dbReference type="Proteomes" id="UP001302349">
    <property type="component" value="Chromosome"/>
</dbReference>
<evidence type="ECO:0000259" key="2">
    <source>
        <dbReference type="Pfam" id="PF00329"/>
    </source>
</evidence>
<gene>
    <name evidence="3" type="ORF">RT717_10020</name>
</gene>
<name>A0ABZ0IXW3_9BACT</name>